<feature type="domain" description="HTH gntR-type" evidence="5">
    <location>
        <begin position="44"/>
        <end position="114"/>
    </location>
</feature>
<gene>
    <name evidence="6" type="ORF">DCM83_30245</name>
</gene>
<dbReference type="Proteomes" id="UP001058872">
    <property type="component" value="Chromosome"/>
</dbReference>
<dbReference type="PROSITE" id="PS50949">
    <property type="entry name" value="HTH_GNTR"/>
    <property type="match status" value="1"/>
</dbReference>
<dbReference type="SUPFAM" id="SSF48008">
    <property type="entry name" value="GntR ligand-binding domain-like"/>
    <property type="match status" value="1"/>
</dbReference>
<dbReference type="Pfam" id="PF00392">
    <property type="entry name" value="GntR"/>
    <property type="match status" value="1"/>
</dbReference>
<dbReference type="CDD" id="cd07377">
    <property type="entry name" value="WHTH_GntR"/>
    <property type="match status" value="1"/>
</dbReference>
<evidence type="ECO:0000313" key="7">
    <source>
        <dbReference type="Proteomes" id="UP001058872"/>
    </source>
</evidence>
<proteinExistence type="predicted"/>
<dbReference type="RefSeq" id="WP_257175926.1">
    <property type="nucleotide sequence ID" value="NZ_CP028989.1"/>
</dbReference>
<keyword evidence="3" id="KW-0804">Transcription</keyword>
<sequence length="283" mass="31360">MPQQRSRPEPRTGRKTAAGTPAPSAGDLRDSRSAGKSFRPIKTRRIFEEICDAIRAKLVSGELKAGDRLPSERELSEMLDVSRTALREAIRSLEIAGIVEMRKGSRGGAFITRSGAGQVTRTFRDMLDFGHVSLATLLEARLMVMDAVVRAACERAKPADIERLSRNVAETVELTRQGRYEERTLKAVEFSTLLANSTGNQVMSAILEAMASVIRRFVLIAGPPAHDPVIASRLRLIEQIKAKDTKGACETMRSYLIKLNEHLLNTEKVRLRGDARRRSRAPV</sequence>
<evidence type="ECO:0000256" key="3">
    <source>
        <dbReference type="ARBA" id="ARBA00023163"/>
    </source>
</evidence>
<evidence type="ECO:0000256" key="2">
    <source>
        <dbReference type="ARBA" id="ARBA00023125"/>
    </source>
</evidence>
<dbReference type="SMART" id="SM00345">
    <property type="entry name" value="HTH_GNTR"/>
    <property type="match status" value="1"/>
</dbReference>
<dbReference type="AlphaFoldDB" id="A0AAE9NGG5"/>
<dbReference type="Gene3D" id="1.10.10.10">
    <property type="entry name" value="Winged helix-like DNA-binding domain superfamily/Winged helix DNA-binding domain"/>
    <property type="match status" value="1"/>
</dbReference>
<dbReference type="GO" id="GO:0003677">
    <property type="term" value="F:DNA binding"/>
    <property type="evidence" value="ECO:0007669"/>
    <property type="project" value="UniProtKB-KW"/>
</dbReference>
<dbReference type="Gene3D" id="1.20.120.530">
    <property type="entry name" value="GntR ligand-binding domain-like"/>
    <property type="match status" value="1"/>
</dbReference>
<dbReference type="PANTHER" id="PTHR43537">
    <property type="entry name" value="TRANSCRIPTIONAL REGULATOR, GNTR FAMILY"/>
    <property type="match status" value="1"/>
</dbReference>
<dbReference type="SMART" id="SM00895">
    <property type="entry name" value="FCD"/>
    <property type="match status" value="1"/>
</dbReference>
<dbReference type="SUPFAM" id="SSF46785">
    <property type="entry name" value="Winged helix' DNA-binding domain"/>
    <property type="match status" value="1"/>
</dbReference>
<dbReference type="InterPro" id="IPR036390">
    <property type="entry name" value="WH_DNA-bd_sf"/>
</dbReference>
<dbReference type="InterPro" id="IPR011711">
    <property type="entry name" value="GntR_C"/>
</dbReference>
<protein>
    <submittedName>
        <fullName evidence="6">GntR family transcriptional regulator</fullName>
    </submittedName>
</protein>
<evidence type="ECO:0000259" key="5">
    <source>
        <dbReference type="PROSITE" id="PS50949"/>
    </source>
</evidence>
<keyword evidence="2" id="KW-0238">DNA-binding</keyword>
<dbReference type="Pfam" id="PF07729">
    <property type="entry name" value="FCD"/>
    <property type="match status" value="1"/>
</dbReference>
<name>A0AAE9NGG5_9BRAD</name>
<dbReference type="InterPro" id="IPR008920">
    <property type="entry name" value="TF_FadR/GntR_C"/>
</dbReference>
<dbReference type="InterPro" id="IPR036388">
    <property type="entry name" value="WH-like_DNA-bd_sf"/>
</dbReference>
<feature type="region of interest" description="Disordered" evidence="4">
    <location>
        <begin position="1"/>
        <end position="35"/>
    </location>
</feature>
<organism evidence="6 7">
    <name type="scientific">Bradyrhizobium betae</name>
    <dbReference type="NCBI Taxonomy" id="244734"/>
    <lineage>
        <taxon>Bacteria</taxon>
        <taxon>Pseudomonadati</taxon>
        <taxon>Pseudomonadota</taxon>
        <taxon>Alphaproteobacteria</taxon>
        <taxon>Hyphomicrobiales</taxon>
        <taxon>Nitrobacteraceae</taxon>
        <taxon>Bradyrhizobium</taxon>
    </lineage>
</organism>
<keyword evidence="1" id="KW-0805">Transcription regulation</keyword>
<dbReference type="PRINTS" id="PR00035">
    <property type="entry name" value="HTHGNTR"/>
</dbReference>
<feature type="compositionally biased region" description="Basic and acidic residues" evidence="4">
    <location>
        <begin position="1"/>
        <end position="12"/>
    </location>
</feature>
<dbReference type="EMBL" id="CP028989">
    <property type="protein sequence ID" value="UUO69078.1"/>
    <property type="molecule type" value="Genomic_DNA"/>
</dbReference>
<evidence type="ECO:0000256" key="4">
    <source>
        <dbReference type="SAM" id="MobiDB-lite"/>
    </source>
</evidence>
<dbReference type="PANTHER" id="PTHR43537:SF5">
    <property type="entry name" value="UXU OPERON TRANSCRIPTIONAL REGULATOR"/>
    <property type="match status" value="1"/>
</dbReference>
<dbReference type="InterPro" id="IPR000524">
    <property type="entry name" value="Tscrpt_reg_HTH_GntR"/>
</dbReference>
<reference evidence="6" key="1">
    <citation type="submission" date="2018-04" db="EMBL/GenBank/DDBJ databases">
        <title>Genomes of Endosymbiotic and Endophytic Bradyrhizobium Publication status.</title>
        <authorList>
            <person name="Guha S."/>
            <person name="Jorrin B."/>
            <person name="Sarkar M."/>
            <person name="Poole P.S."/>
            <person name="DasGupta M."/>
        </authorList>
    </citation>
    <scope>NUCLEOTIDE SEQUENCE</scope>
    <source>
        <strain evidence="6">WBOS16</strain>
    </source>
</reference>
<evidence type="ECO:0000313" key="6">
    <source>
        <dbReference type="EMBL" id="UUO69078.1"/>
    </source>
</evidence>
<evidence type="ECO:0000256" key="1">
    <source>
        <dbReference type="ARBA" id="ARBA00023015"/>
    </source>
</evidence>
<dbReference type="GO" id="GO:0003700">
    <property type="term" value="F:DNA-binding transcription factor activity"/>
    <property type="evidence" value="ECO:0007669"/>
    <property type="project" value="InterPro"/>
</dbReference>
<accession>A0AAE9NGG5</accession>